<dbReference type="Gene3D" id="3.40.140.10">
    <property type="entry name" value="Cytidine Deaminase, domain 2"/>
    <property type="match status" value="1"/>
</dbReference>
<evidence type="ECO:0000256" key="3">
    <source>
        <dbReference type="ARBA" id="ARBA00022801"/>
    </source>
</evidence>
<comment type="caution">
    <text evidence="7">The sequence shown here is derived from an EMBL/GenBank/DDBJ whole genome shotgun (WGS) entry which is preliminary data.</text>
</comment>
<reference evidence="8" key="1">
    <citation type="journal article" date="2019" name="Int. J. Syst. Evol. Microbiol.">
        <title>The Global Catalogue of Microorganisms (GCM) 10K type strain sequencing project: providing services to taxonomists for standard genome sequencing and annotation.</title>
        <authorList>
            <consortium name="The Broad Institute Genomics Platform"/>
            <consortium name="The Broad Institute Genome Sequencing Center for Infectious Disease"/>
            <person name="Wu L."/>
            <person name="Ma J."/>
        </authorList>
    </citation>
    <scope>NUCLEOTIDE SEQUENCE [LARGE SCALE GENOMIC DNA]</scope>
    <source>
        <strain evidence="8">JCM 15515</strain>
    </source>
</reference>
<dbReference type="CDD" id="cd08071">
    <property type="entry name" value="MPN_DUF2466"/>
    <property type="match status" value="1"/>
</dbReference>
<evidence type="ECO:0000256" key="5">
    <source>
        <dbReference type="ARBA" id="ARBA00023049"/>
    </source>
</evidence>
<dbReference type="EMBL" id="BAAAEX010000011">
    <property type="protein sequence ID" value="GAA0781115.1"/>
    <property type="molecule type" value="Genomic_DNA"/>
</dbReference>
<dbReference type="PANTHER" id="PTHR30471">
    <property type="entry name" value="DNA REPAIR PROTEIN RADC"/>
    <property type="match status" value="1"/>
</dbReference>
<keyword evidence="8" id="KW-1185">Reference proteome</keyword>
<dbReference type="RefSeq" id="WP_343838594.1">
    <property type="nucleotide sequence ID" value="NZ_BAAAEX010000011.1"/>
</dbReference>
<dbReference type="PANTHER" id="PTHR30471:SF3">
    <property type="entry name" value="UPF0758 PROTEIN YEES-RELATED"/>
    <property type="match status" value="1"/>
</dbReference>
<keyword evidence="4" id="KW-0862">Zinc</keyword>
<proteinExistence type="predicted"/>
<dbReference type="InterPro" id="IPR001405">
    <property type="entry name" value="UPF0758"/>
</dbReference>
<dbReference type="InterPro" id="IPR025657">
    <property type="entry name" value="RadC_JAB"/>
</dbReference>
<sequence>MHTEHSNSQALGYDNMNEAQTLYVRCTNGRYSVATDAQVLAAARAAAGNLIVIGPVMSKPERVKAFFQAKLCGLGHECAAFLYLDAQLQVIQYVEHAHGTLSHASIYPREIVKTALRVNAAALLMAHNHPSGLAEPSAAGVSMTRQLKQALALVDVRLLDHVVVAATQAVSLAERGQV</sequence>
<dbReference type="PROSITE" id="PS01302">
    <property type="entry name" value="UPF0758"/>
    <property type="match status" value="1"/>
</dbReference>
<gene>
    <name evidence="7" type="ORF">GCM10009108_22090</name>
</gene>
<evidence type="ECO:0000256" key="4">
    <source>
        <dbReference type="ARBA" id="ARBA00022833"/>
    </source>
</evidence>
<dbReference type="Pfam" id="PF04002">
    <property type="entry name" value="RadC"/>
    <property type="match status" value="1"/>
</dbReference>
<feature type="domain" description="MPN" evidence="6">
    <location>
        <begin position="56"/>
        <end position="178"/>
    </location>
</feature>
<evidence type="ECO:0000256" key="2">
    <source>
        <dbReference type="ARBA" id="ARBA00022723"/>
    </source>
</evidence>
<evidence type="ECO:0000313" key="7">
    <source>
        <dbReference type="EMBL" id="GAA0781115.1"/>
    </source>
</evidence>
<evidence type="ECO:0000256" key="1">
    <source>
        <dbReference type="ARBA" id="ARBA00022670"/>
    </source>
</evidence>
<keyword evidence="2" id="KW-0479">Metal-binding</keyword>
<accession>A0ABP3W9G2</accession>
<keyword evidence="1" id="KW-0645">Protease</keyword>
<keyword evidence="3" id="KW-0378">Hydrolase</keyword>
<dbReference type="InterPro" id="IPR037518">
    <property type="entry name" value="MPN"/>
</dbReference>
<keyword evidence="5" id="KW-0482">Metalloprotease</keyword>
<evidence type="ECO:0000259" key="6">
    <source>
        <dbReference type="PROSITE" id="PS50249"/>
    </source>
</evidence>
<dbReference type="PROSITE" id="PS50249">
    <property type="entry name" value="MPN"/>
    <property type="match status" value="1"/>
</dbReference>
<dbReference type="InterPro" id="IPR020891">
    <property type="entry name" value="UPF0758_CS"/>
</dbReference>
<organism evidence="7 8">
    <name type="scientific">Castellaniella ginsengisoli</name>
    <dbReference type="NCBI Taxonomy" id="546114"/>
    <lineage>
        <taxon>Bacteria</taxon>
        <taxon>Pseudomonadati</taxon>
        <taxon>Pseudomonadota</taxon>
        <taxon>Betaproteobacteria</taxon>
        <taxon>Burkholderiales</taxon>
        <taxon>Alcaligenaceae</taxon>
        <taxon>Castellaniella</taxon>
    </lineage>
</organism>
<name>A0ABP3W9G2_9BURK</name>
<evidence type="ECO:0000313" key="8">
    <source>
        <dbReference type="Proteomes" id="UP001500573"/>
    </source>
</evidence>
<protein>
    <recommendedName>
        <fullName evidence="6">MPN domain-containing protein</fullName>
    </recommendedName>
</protein>
<dbReference type="Proteomes" id="UP001500573">
    <property type="component" value="Unassembled WGS sequence"/>
</dbReference>